<protein>
    <recommendedName>
        <fullName evidence="2 6">Cytokinin riboside 5'-monophosphate phosphoribohydrolase</fullName>
        <ecNumber evidence="2 6">3.2.2.n1</ecNumber>
    </recommendedName>
</protein>
<dbReference type="PANTHER" id="PTHR31223">
    <property type="entry name" value="LOG FAMILY PROTEIN YJL055W"/>
    <property type="match status" value="1"/>
</dbReference>
<dbReference type="PANTHER" id="PTHR31223:SF16">
    <property type="entry name" value="CYTOKININ RIBOSIDE 5'-MONOPHOSPHATE PHOSPHORIBOHYDROLASE LOGL7-RELATED"/>
    <property type="match status" value="1"/>
</dbReference>
<sequence>MGDGAAAAAPSRFRTICVFCGSSAGHRKVFADAALELGHELISGESIGEVKVVDDMHQRKAEMARQSEAFIALPGGYGTMEELLEMITWCQLGIHDKPVGLLNVDGYYDPLIALFEKGATEGFINPDCKQIFVSAPTAGELLTKMEQYTRLHQEVAPATSWEISELGYGKGGAPPAEDSPSTLSPEG</sequence>
<dbReference type="EMBL" id="OZ075120">
    <property type="protein sequence ID" value="CAL4894639.1"/>
    <property type="molecule type" value="Genomic_DNA"/>
</dbReference>
<dbReference type="InterPro" id="IPR005269">
    <property type="entry name" value="LOG"/>
</dbReference>
<comment type="catalytic activity">
    <reaction evidence="5 6">
        <text>9-ribosyl-trans-zeatin 5'-phosphate + H2O = trans-zeatin + D-ribose 5-phosphate</text>
        <dbReference type="Rhea" id="RHEA:48564"/>
        <dbReference type="ChEBI" id="CHEBI:15377"/>
        <dbReference type="ChEBI" id="CHEBI:16522"/>
        <dbReference type="ChEBI" id="CHEBI:78346"/>
        <dbReference type="ChEBI" id="CHEBI:87947"/>
        <dbReference type="EC" id="3.2.2.n1"/>
    </reaction>
</comment>
<dbReference type="AlphaFoldDB" id="A0ABC8VPT0"/>
<evidence type="ECO:0000256" key="5">
    <source>
        <dbReference type="ARBA" id="ARBA00049153"/>
    </source>
</evidence>
<keyword evidence="3 6" id="KW-0203">Cytokinin biosynthesis</keyword>
<evidence type="ECO:0000313" key="9">
    <source>
        <dbReference type="Proteomes" id="UP001497457"/>
    </source>
</evidence>
<keyword evidence="6" id="KW-0378">Hydrolase</keyword>
<evidence type="ECO:0000256" key="7">
    <source>
        <dbReference type="SAM" id="MobiDB-lite"/>
    </source>
</evidence>
<dbReference type="EC" id="3.2.2.n1" evidence="2 6"/>
<evidence type="ECO:0000256" key="1">
    <source>
        <dbReference type="ARBA" id="ARBA00006763"/>
    </source>
</evidence>
<dbReference type="SUPFAM" id="SSF102405">
    <property type="entry name" value="MCP/YpsA-like"/>
    <property type="match status" value="1"/>
</dbReference>
<evidence type="ECO:0000313" key="8">
    <source>
        <dbReference type="EMBL" id="CAL4894639.1"/>
    </source>
</evidence>
<dbReference type="Pfam" id="PF03641">
    <property type="entry name" value="Lysine_decarbox"/>
    <property type="match status" value="1"/>
</dbReference>
<reference evidence="8 9" key="2">
    <citation type="submission" date="2024-10" db="EMBL/GenBank/DDBJ databases">
        <authorList>
            <person name="Ryan C."/>
        </authorList>
    </citation>
    <scope>NUCLEOTIDE SEQUENCE [LARGE SCALE GENOMIC DNA]</scope>
</reference>
<reference evidence="9" key="1">
    <citation type="submission" date="2024-06" db="EMBL/GenBank/DDBJ databases">
        <authorList>
            <person name="Ryan C."/>
        </authorList>
    </citation>
    <scope>NUCLEOTIDE SEQUENCE [LARGE SCALE GENOMIC DNA]</scope>
</reference>
<dbReference type="GO" id="GO:0016787">
    <property type="term" value="F:hydrolase activity"/>
    <property type="evidence" value="ECO:0007669"/>
    <property type="project" value="UniProtKB-KW"/>
</dbReference>
<gene>
    <name evidence="8" type="ORF">URODEC1_LOCUS5546</name>
</gene>
<dbReference type="Proteomes" id="UP001497457">
    <property type="component" value="Chromosome 10rd"/>
</dbReference>
<dbReference type="InterPro" id="IPR031100">
    <property type="entry name" value="LOG_fam"/>
</dbReference>
<evidence type="ECO:0000256" key="4">
    <source>
        <dbReference type="ARBA" id="ARBA00047718"/>
    </source>
</evidence>
<feature type="region of interest" description="Disordered" evidence="7">
    <location>
        <begin position="166"/>
        <end position="187"/>
    </location>
</feature>
<evidence type="ECO:0000256" key="3">
    <source>
        <dbReference type="ARBA" id="ARBA00022712"/>
    </source>
</evidence>
<dbReference type="Gene3D" id="3.40.50.450">
    <property type="match status" value="2"/>
</dbReference>
<comment type="similarity">
    <text evidence="1 6">Belongs to the LOG family.</text>
</comment>
<proteinExistence type="inferred from homology"/>
<evidence type="ECO:0000256" key="6">
    <source>
        <dbReference type="RuleBase" id="RU363015"/>
    </source>
</evidence>
<comment type="catalytic activity">
    <reaction evidence="4 6">
        <text>N(6)-(dimethylallyl)adenosine 5'-phosphate + H2O = N(6)-dimethylallyladenine + D-ribose 5-phosphate</text>
        <dbReference type="Rhea" id="RHEA:48560"/>
        <dbReference type="ChEBI" id="CHEBI:15377"/>
        <dbReference type="ChEBI" id="CHEBI:17660"/>
        <dbReference type="ChEBI" id="CHEBI:57526"/>
        <dbReference type="ChEBI" id="CHEBI:78346"/>
        <dbReference type="EC" id="3.2.2.n1"/>
    </reaction>
</comment>
<dbReference type="NCBIfam" id="TIGR00730">
    <property type="entry name" value="Rossman fold protein, TIGR00730 family"/>
    <property type="match status" value="1"/>
</dbReference>
<comment type="function">
    <text evidence="6">Cytokinin-activating enzyme working in the direct activation pathway. Phosphoribohydrolase that converts inactive cytokinin nucleotides to the biologically active free-base forms.</text>
</comment>
<dbReference type="GO" id="GO:0009691">
    <property type="term" value="P:cytokinin biosynthetic process"/>
    <property type="evidence" value="ECO:0007669"/>
    <property type="project" value="UniProtKB-UniRule"/>
</dbReference>
<organism evidence="8 9">
    <name type="scientific">Urochloa decumbens</name>
    <dbReference type="NCBI Taxonomy" id="240449"/>
    <lineage>
        <taxon>Eukaryota</taxon>
        <taxon>Viridiplantae</taxon>
        <taxon>Streptophyta</taxon>
        <taxon>Embryophyta</taxon>
        <taxon>Tracheophyta</taxon>
        <taxon>Spermatophyta</taxon>
        <taxon>Magnoliopsida</taxon>
        <taxon>Liliopsida</taxon>
        <taxon>Poales</taxon>
        <taxon>Poaceae</taxon>
        <taxon>PACMAD clade</taxon>
        <taxon>Panicoideae</taxon>
        <taxon>Panicodae</taxon>
        <taxon>Paniceae</taxon>
        <taxon>Melinidinae</taxon>
        <taxon>Urochloa</taxon>
    </lineage>
</organism>
<evidence type="ECO:0000256" key="2">
    <source>
        <dbReference type="ARBA" id="ARBA00012205"/>
    </source>
</evidence>
<keyword evidence="9" id="KW-1185">Reference proteome</keyword>
<name>A0ABC8VPT0_9POAL</name>
<accession>A0ABC8VPT0</accession>